<evidence type="ECO:0000256" key="1">
    <source>
        <dbReference type="SAM" id="MobiDB-lite"/>
    </source>
</evidence>
<evidence type="ECO:0000313" key="2">
    <source>
        <dbReference type="EMBL" id="KAK5084513.1"/>
    </source>
</evidence>
<feature type="region of interest" description="Disordered" evidence="1">
    <location>
        <begin position="151"/>
        <end position="178"/>
    </location>
</feature>
<dbReference type="AlphaFoldDB" id="A0AAN7SY21"/>
<accession>A0AAN7SY21</accession>
<organism evidence="2 3">
    <name type="scientific">Lithohypha guttulata</name>
    <dbReference type="NCBI Taxonomy" id="1690604"/>
    <lineage>
        <taxon>Eukaryota</taxon>
        <taxon>Fungi</taxon>
        <taxon>Dikarya</taxon>
        <taxon>Ascomycota</taxon>
        <taxon>Pezizomycotina</taxon>
        <taxon>Eurotiomycetes</taxon>
        <taxon>Chaetothyriomycetidae</taxon>
        <taxon>Chaetothyriales</taxon>
        <taxon>Trichomeriaceae</taxon>
        <taxon>Lithohypha</taxon>
    </lineage>
</organism>
<dbReference type="EMBL" id="JAVRRJ010000005">
    <property type="protein sequence ID" value="KAK5084513.1"/>
    <property type="molecule type" value="Genomic_DNA"/>
</dbReference>
<gene>
    <name evidence="2" type="ORF">LTR05_005590</name>
</gene>
<sequence>MASALEPRQACSSDFRVCAPPGLTTNTLGPISSQWGQLYSDIISTVNGYSIEDGDGPTTTLVDPDGPARREMAFCCSNIADCLIVKNYGIQMCWDRYTTNVFFPDGTYGSVVSADFNTSTGDSVNLVYGEYTLGDGQKGNIYQGEAATSMKPDTATMTRPRPWTSSGEGSAIPATELGTSGEMSTMTTVIAATTEAASTGDSITLIATMTDCQNCPAYNTTIAGLTDPGTTRQASTAVITTAVLNTTGIITPTITGTSKASRLSIELTVVLGAALLGMNAICF</sequence>
<proteinExistence type="predicted"/>
<protein>
    <submittedName>
        <fullName evidence="2">Uncharacterized protein</fullName>
    </submittedName>
</protein>
<reference evidence="2 3" key="1">
    <citation type="submission" date="2023-08" db="EMBL/GenBank/DDBJ databases">
        <title>Black Yeasts Isolated from many extreme environments.</title>
        <authorList>
            <person name="Coleine C."/>
            <person name="Stajich J.E."/>
            <person name="Selbmann L."/>
        </authorList>
    </citation>
    <scope>NUCLEOTIDE SEQUENCE [LARGE SCALE GENOMIC DNA]</scope>
    <source>
        <strain evidence="2 3">CCFEE 5910</strain>
    </source>
</reference>
<keyword evidence="3" id="KW-1185">Reference proteome</keyword>
<evidence type="ECO:0000313" key="3">
    <source>
        <dbReference type="Proteomes" id="UP001309876"/>
    </source>
</evidence>
<name>A0AAN7SY21_9EURO</name>
<dbReference type="Proteomes" id="UP001309876">
    <property type="component" value="Unassembled WGS sequence"/>
</dbReference>
<comment type="caution">
    <text evidence="2">The sequence shown here is derived from an EMBL/GenBank/DDBJ whole genome shotgun (WGS) entry which is preliminary data.</text>
</comment>